<proteinExistence type="predicted"/>
<organism evidence="1 2">
    <name type="scientific">Aegilops tauschii subsp. strangulata</name>
    <name type="common">Goatgrass</name>
    <dbReference type="NCBI Taxonomy" id="200361"/>
    <lineage>
        <taxon>Eukaryota</taxon>
        <taxon>Viridiplantae</taxon>
        <taxon>Streptophyta</taxon>
        <taxon>Embryophyta</taxon>
        <taxon>Tracheophyta</taxon>
        <taxon>Spermatophyta</taxon>
        <taxon>Magnoliopsida</taxon>
        <taxon>Liliopsida</taxon>
        <taxon>Poales</taxon>
        <taxon>Poaceae</taxon>
        <taxon>BOP clade</taxon>
        <taxon>Pooideae</taxon>
        <taxon>Triticodae</taxon>
        <taxon>Triticeae</taxon>
        <taxon>Triticinae</taxon>
        <taxon>Aegilops</taxon>
    </lineage>
</organism>
<accession>A0A453SJP3</accession>
<dbReference type="AlphaFoldDB" id="A0A453SJP3"/>
<evidence type="ECO:0000313" key="2">
    <source>
        <dbReference type="Proteomes" id="UP000015105"/>
    </source>
</evidence>
<reference evidence="1" key="5">
    <citation type="journal article" date="2021" name="G3 (Bethesda)">
        <title>Aegilops tauschii genome assembly Aet v5.0 features greater sequence contiguity and improved annotation.</title>
        <authorList>
            <person name="Wang L."/>
            <person name="Zhu T."/>
            <person name="Rodriguez J.C."/>
            <person name="Deal K.R."/>
            <person name="Dubcovsky J."/>
            <person name="McGuire P.E."/>
            <person name="Lux T."/>
            <person name="Spannagl M."/>
            <person name="Mayer K.F.X."/>
            <person name="Baldrich P."/>
            <person name="Meyers B.C."/>
            <person name="Huo N."/>
            <person name="Gu Y.Q."/>
            <person name="Zhou H."/>
            <person name="Devos K.M."/>
            <person name="Bennetzen J.L."/>
            <person name="Unver T."/>
            <person name="Budak H."/>
            <person name="Gulick P.J."/>
            <person name="Galiba G."/>
            <person name="Kalapos B."/>
            <person name="Nelson D.R."/>
            <person name="Li P."/>
            <person name="You F.M."/>
            <person name="Luo M.C."/>
            <person name="Dvorak J."/>
        </authorList>
    </citation>
    <scope>NUCLEOTIDE SEQUENCE [LARGE SCALE GENOMIC DNA]</scope>
    <source>
        <strain evidence="1">cv. AL8/78</strain>
    </source>
</reference>
<reference evidence="2" key="2">
    <citation type="journal article" date="2017" name="Nat. Plants">
        <title>The Aegilops tauschii genome reveals multiple impacts of transposons.</title>
        <authorList>
            <person name="Zhao G."/>
            <person name="Zou C."/>
            <person name="Li K."/>
            <person name="Wang K."/>
            <person name="Li T."/>
            <person name="Gao L."/>
            <person name="Zhang X."/>
            <person name="Wang H."/>
            <person name="Yang Z."/>
            <person name="Liu X."/>
            <person name="Jiang W."/>
            <person name="Mao L."/>
            <person name="Kong X."/>
            <person name="Jiao Y."/>
            <person name="Jia J."/>
        </authorList>
    </citation>
    <scope>NUCLEOTIDE SEQUENCE [LARGE SCALE GENOMIC DNA]</scope>
    <source>
        <strain evidence="2">cv. AL8/78</strain>
    </source>
</reference>
<name>A0A453SJP3_AEGTS</name>
<evidence type="ECO:0000313" key="1">
    <source>
        <dbReference type="EnsemblPlants" id="AET7Gv20964400.9"/>
    </source>
</evidence>
<dbReference type="EnsemblPlants" id="AET7Gv20964400.9">
    <property type="protein sequence ID" value="AET7Gv20964400.9"/>
    <property type="gene ID" value="AET7Gv20964400"/>
</dbReference>
<dbReference type="Proteomes" id="UP000015105">
    <property type="component" value="Chromosome 7D"/>
</dbReference>
<reference evidence="1" key="3">
    <citation type="journal article" date="2017" name="Nature">
        <title>Genome sequence of the progenitor of the wheat D genome Aegilops tauschii.</title>
        <authorList>
            <person name="Luo M.C."/>
            <person name="Gu Y.Q."/>
            <person name="Puiu D."/>
            <person name="Wang H."/>
            <person name="Twardziok S.O."/>
            <person name="Deal K.R."/>
            <person name="Huo N."/>
            <person name="Zhu T."/>
            <person name="Wang L."/>
            <person name="Wang Y."/>
            <person name="McGuire P.E."/>
            <person name="Liu S."/>
            <person name="Long H."/>
            <person name="Ramasamy R.K."/>
            <person name="Rodriguez J.C."/>
            <person name="Van S.L."/>
            <person name="Yuan L."/>
            <person name="Wang Z."/>
            <person name="Xia Z."/>
            <person name="Xiao L."/>
            <person name="Anderson O.D."/>
            <person name="Ouyang S."/>
            <person name="Liang Y."/>
            <person name="Zimin A.V."/>
            <person name="Pertea G."/>
            <person name="Qi P."/>
            <person name="Bennetzen J.L."/>
            <person name="Dai X."/>
            <person name="Dawson M.W."/>
            <person name="Muller H.G."/>
            <person name="Kugler K."/>
            <person name="Rivarola-Duarte L."/>
            <person name="Spannagl M."/>
            <person name="Mayer K.F.X."/>
            <person name="Lu F.H."/>
            <person name="Bevan M.W."/>
            <person name="Leroy P."/>
            <person name="Li P."/>
            <person name="You F.M."/>
            <person name="Sun Q."/>
            <person name="Liu Z."/>
            <person name="Lyons E."/>
            <person name="Wicker T."/>
            <person name="Salzberg S.L."/>
            <person name="Devos K.M."/>
            <person name="Dvorak J."/>
        </authorList>
    </citation>
    <scope>NUCLEOTIDE SEQUENCE [LARGE SCALE GENOMIC DNA]</scope>
    <source>
        <strain evidence="1">cv. AL8/78</strain>
    </source>
</reference>
<reference evidence="1" key="4">
    <citation type="submission" date="2019-03" db="UniProtKB">
        <authorList>
            <consortium name="EnsemblPlants"/>
        </authorList>
    </citation>
    <scope>IDENTIFICATION</scope>
</reference>
<protein>
    <submittedName>
        <fullName evidence="1">Uncharacterized protein</fullName>
    </submittedName>
</protein>
<reference evidence="2" key="1">
    <citation type="journal article" date="2014" name="Science">
        <title>Ancient hybridizations among the ancestral genomes of bread wheat.</title>
        <authorList>
            <consortium name="International Wheat Genome Sequencing Consortium,"/>
            <person name="Marcussen T."/>
            <person name="Sandve S.R."/>
            <person name="Heier L."/>
            <person name="Spannagl M."/>
            <person name="Pfeifer M."/>
            <person name="Jakobsen K.S."/>
            <person name="Wulff B.B."/>
            <person name="Steuernagel B."/>
            <person name="Mayer K.F."/>
            <person name="Olsen O.A."/>
        </authorList>
    </citation>
    <scope>NUCLEOTIDE SEQUENCE [LARGE SCALE GENOMIC DNA]</scope>
    <source>
        <strain evidence="2">cv. AL8/78</strain>
    </source>
</reference>
<keyword evidence="2" id="KW-1185">Reference proteome</keyword>
<dbReference type="Gramene" id="AET7Gv20964400.9">
    <property type="protein sequence ID" value="AET7Gv20964400.9"/>
    <property type="gene ID" value="AET7Gv20964400"/>
</dbReference>
<sequence>TALHRLPPFRSRLFSSLFFSRPSLSRCREEEGKGGIASVDIYPCPYTNTQHKYMCFFLSCDIYDHTTPLPSSSISRSPEYRIE</sequence>